<organism evidence="1 2">
    <name type="scientific">Owenia fusiformis</name>
    <name type="common">Polychaete worm</name>
    <dbReference type="NCBI Taxonomy" id="6347"/>
    <lineage>
        <taxon>Eukaryota</taxon>
        <taxon>Metazoa</taxon>
        <taxon>Spiralia</taxon>
        <taxon>Lophotrochozoa</taxon>
        <taxon>Annelida</taxon>
        <taxon>Polychaeta</taxon>
        <taxon>Sedentaria</taxon>
        <taxon>Canalipalpata</taxon>
        <taxon>Sabellida</taxon>
        <taxon>Oweniida</taxon>
        <taxon>Oweniidae</taxon>
        <taxon>Owenia</taxon>
    </lineage>
</organism>
<feature type="non-terminal residue" evidence="1">
    <location>
        <position position="1"/>
    </location>
</feature>
<evidence type="ECO:0000313" key="2">
    <source>
        <dbReference type="Proteomes" id="UP000749559"/>
    </source>
</evidence>
<accession>A0A8S4P1H9</accession>
<protein>
    <submittedName>
        <fullName evidence="1">Uncharacterized protein</fullName>
    </submittedName>
</protein>
<dbReference type="AlphaFoldDB" id="A0A8S4P1H9"/>
<sequence length="166" mass="19174">TGMCELDRTTRLKMRETVHSFLLKQKTERIRQNFMMITTMITKHSVRLIFCAFLVVSLVQEATGDAHSSCRLYCQTNFDNNISALNYCVDVECPAMYRSRVNRFGKRLFLHKSEETLNMPVKISSLKTETPHGGITDSVIQNEQDADIVRELRKLIAQSLRKETLK</sequence>
<reference evidence="1" key="1">
    <citation type="submission" date="2022-03" db="EMBL/GenBank/DDBJ databases">
        <authorList>
            <person name="Martin C."/>
        </authorList>
    </citation>
    <scope>NUCLEOTIDE SEQUENCE</scope>
</reference>
<proteinExistence type="predicted"/>
<comment type="caution">
    <text evidence="1">The sequence shown here is derived from an EMBL/GenBank/DDBJ whole genome shotgun (WGS) entry which is preliminary data.</text>
</comment>
<dbReference type="Proteomes" id="UP000749559">
    <property type="component" value="Unassembled WGS sequence"/>
</dbReference>
<keyword evidence="2" id="KW-1185">Reference proteome</keyword>
<dbReference type="EMBL" id="CAIIXF020000006">
    <property type="protein sequence ID" value="CAH1786868.1"/>
    <property type="molecule type" value="Genomic_DNA"/>
</dbReference>
<gene>
    <name evidence="1" type="ORF">OFUS_LOCUS12679</name>
</gene>
<name>A0A8S4P1H9_OWEFU</name>
<evidence type="ECO:0000313" key="1">
    <source>
        <dbReference type="EMBL" id="CAH1786868.1"/>
    </source>
</evidence>